<dbReference type="GeneID" id="68096742"/>
<dbReference type="InterPro" id="IPR051243">
    <property type="entry name" value="PcG_WD-repeat"/>
</dbReference>
<dbReference type="InterPro" id="IPR036322">
    <property type="entry name" value="WD40_repeat_dom_sf"/>
</dbReference>
<evidence type="ECO:0000256" key="5">
    <source>
        <dbReference type="ARBA" id="ARBA00023163"/>
    </source>
</evidence>
<feature type="repeat" description="WD" evidence="6">
    <location>
        <begin position="245"/>
        <end position="279"/>
    </location>
</feature>
<proteinExistence type="inferred from homology"/>
<dbReference type="SMART" id="SM00320">
    <property type="entry name" value="WD40"/>
    <property type="match status" value="3"/>
</dbReference>
<evidence type="ECO:0000256" key="6">
    <source>
        <dbReference type="PROSITE-ProRule" id="PRU00221"/>
    </source>
</evidence>
<feature type="region of interest" description="Disordered" evidence="7">
    <location>
        <begin position="1"/>
        <end position="25"/>
    </location>
</feature>
<evidence type="ECO:0000256" key="7">
    <source>
        <dbReference type="SAM" id="MobiDB-lite"/>
    </source>
</evidence>
<dbReference type="InterPro" id="IPR019775">
    <property type="entry name" value="WD40_repeat_CS"/>
</dbReference>
<sequence>MKPKARKIEAKTKRKKSSSSSELTAPTDSTIIRHIINEYPQKTPLEFLLKWGTKDDFQVNACDSFSSSFEFMDSVSVQEKPKKKCKDNPFDDIDVYGSSANGEAYSIDMHCRDFNIFASCEGRYIFIWKLNTSPHHTSPQLIHTIKLCNHDQNMNLYCIRWGVWNDKDILAVCGEPNFVIIYEIDIQCSNTKDISKLLGELRGHGNSVYCVAFHPDMNGLILTGSTDDSIRLWDLNLNFETIAIFEGHVAGISSLSFHESGNYFVSGGMDNTCRVYHIEDQVWKYRKFKMEFKEACSSPHSQPSTQQLTREGSSSSCMANSKIEPISVPILQCKCTFSYHKGYVDSCLFMGDVILSKTSTSEKSTNDPGDSVIAWVPDSVFVNEQETEEFNITSEEDEVSIIHRFKGSSCMFWWLKMALSDRYLARPLHNGIVEIFDLNDVGRASYTSPRTRLKHPSGVHDKNNHGSEDLIRECVFSKDQKYLFVLQQTGRITRWAIKHR</sequence>
<accession>A0AA88KPD5</accession>
<dbReference type="InterPro" id="IPR001680">
    <property type="entry name" value="WD40_rpt"/>
</dbReference>
<gene>
    <name evidence="8" type="ORF">C9374_004287</name>
</gene>
<dbReference type="RefSeq" id="XP_044549295.1">
    <property type="nucleotide sequence ID" value="XM_044693909.1"/>
</dbReference>
<organism evidence="8 9">
    <name type="scientific">Naegleria lovaniensis</name>
    <name type="common">Amoeba</name>
    <dbReference type="NCBI Taxonomy" id="51637"/>
    <lineage>
        <taxon>Eukaryota</taxon>
        <taxon>Discoba</taxon>
        <taxon>Heterolobosea</taxon>
        <taxon>Tetramitia</taxon>
        <taxon>Eutetramitia</taxon>
        <taxon>Vahlkampfiidae</taxon>
        <taxon>Naegleria</taxon>
    </lineage>
</organism>
<dbReference type="PROSITE" id="PS50082">
    <property type="entry name" value="WD_REPEATS_2"/>
    <property type="match status" value="2"/>
</dbReference>
<dbReference type="SUPFAM" id="SSF50978">
    <property type="entry name" value="WD40 repeat-like"/>
    <property type="match status" value="1"/>
</dbReference>
<evidence type="ECO:0000256" key="1">
    <source>
        <dbReference type="ARBA" id="ARBA00008075"/>
    </source>
</evidence>
<keyword evidence="9" id="KW-1185">Reference proteome</keyword>
<dbReference type="PROSITE" id="PS00678">
    <property type="entry name" value="WD_REPEATS_1"/>
    <property type="match status" value="1"/>
</dbReference>
<comment type="similarity">
    <text evidence="1">Belongs to the WD repeat ESC family.</text>
</comment>
<name>A0AA88KPD5_NAELO</name>
<comment type="caution">
    <text evidence="8">The sequence shown here is derived from an EMBL/GenBank/DDBJ whole genome shotgun (WGS) entry which is preliminary data.</text>
</comment>
<feature type="compositionally biased region" description="Basic and acidic residues" evidence="7">
    <location>
        <begin position="1"/>
        <end position="11"/>
    </location>
</feature>
<dbReference type="PANTHER" id="PTHR10253">
    <property type="entry name" value="POLYCOMB PROTEIN"/>
    <property type="match status" value="1"/>
</dbReference>
<evidence type="ECO:0000313" key="9">
    <source>
        <dbReference type="Proteomes" id="UP000816034"/>
    </source>
</evidence>
<keyword evidence="4" id="KW-0805">Transcription regulation</keyword>
<protein>
    <recommendedName>
        <fullName evidence="10">Guanine nucleotide-binding protein subunit beta-like protein</fullName>
    </recommendedName>
</protein>
<keyword evidence="2 6" id="KW-0853">WD repeat</keyword>
<keyword evidence="5" id="KW-0804">Transcription</keyword>
<evidence type="ECO:0000256" key="2">
    <source>
        <dbReference type="ARBA" id="ARBA00022574"/>
    </source>
</evidence>
<dbReference type="AlphaFoldDB" id="A0AA88KPD5"/>
<evidence type="ECO:0000313" key="8">
    <source>
        <dbReference type="EMBL" id="KAG2383616.1"/>
    </source>
</evidence>
<dbReference type="Pfam" id="PF00400">
    <property type="entry name" value="WD40"/>
    <property type="match status" value="2"/>
</dbReference>
<dbReference type="Gene3D" id="2.130.10.10">
    <property type="entry name" value="YVTN repeat-like/Quinoprotein amine dehydrogenase"/>
    <property type="match status" value="1"/>
</dbReference>
<reference evidence="8 9" key="1">
    <citation type="journal article" date="2018" name="BMC Genomics">
        <title>The genome of Naegleria lovaniensis, the basis for a comparative approach to unravel pathogenicity factors of the human pathogenic amoeba N. fowleri.</title>
        <authorList>
            <person name="Liechti N."/>
            <person name="Schurch N."/>
            <person name="Bruggmann R."/>
            <person name="Wittwer M."/>
        </authorList>
    </citation>
    <scope>NUCLEOTIDE SEQUENCE [LARGE SCALE GENOMIC DNA]</scope>
    <source>
        <strain evidence="8 9">ATCC 30569</strain>
    </source>
</reference>
<dbReference type="EMBL" id="PYSW02000020">
    <property type="protein sequence ID" value="KAG2383616.1"/>
    <property type="molecule type" value="Genomic_DNA"/>
</dbReference>
<evidence type="ECO:0000256" key="4">
    <source>
        <dbReference type="ARBA" id="ARBA00023015"/>
    </source>
</evidence>
<evidence type="ECO:0008006" key="10">
    <source>
        <dbReference type="Google" id="ProtNLM"/>
    </source>
</evidence>
<dbReference type="PROSITE" id="PS50294">
    <property type="entry name" value="WD_REPEATS_REGION"/>
    <property type="match status" value="2"/>
</dbReference>
<keyword evidence="3" id="KW-0677">Repeat</keyword>
<feature type="repeat" description="WD" evidence="6">
    <location>
        <begin position="201"/>
        <end position="236"/>
    </location>
</feature>
<evidence type="ECO:0000256" key="3">
    <source>
        <dbReference type="ARBA" id="ARBA00022737"/>
    </source>
</evidence>
<dbReference type="Proteomes" id="UP000816034">
    <property type="component" value="Unassembled WGS sequence"/>
</dbReference>
<dbReference type="InterPro" id="IPR015943">
    <property type="entry name" value="WD40/YVTN_repeat-like_dom_sf"/>
</dbReference>